<evidence type="ECO:0000313" key="4">
    <source>
        <dbReference type="Proteomes" id="UP000193017"/>
    </source>
</evidence>
<dbReference type="EMBL" id="CP020612">
    <property type="protein sequence ID" value="ARJ69042.1"/>
    <property type="molecule type" value="Genomic_DNA"/>
</dbReference>
<dbReference type="KEGG" id="pcon:B0A89_04755"/>
<dbReference type="PROSITE" id="PS50404">
    <property type="entry name" value="GST_NTER"/>
    <property type="match status" value="1"/>
</dbReference>
<dbReference type="PANTHER" id="PTHR44051">
    <property type="entry name" value="GLUTATHIONE S-TRANSFERASE-RELATED"/>
    <property type="match status" value="1"/>
</dbReference>
<dbReference type="GO" id="GO:0016740">
    <property type="term" value="F:transferase activity"/>
    <property type="evidence" value="ECO:0007669"/>
    <property type="project" value="UniProtKB-KW"/>
</dbReference>
<dbReference type="SFLD" id="SFLDS00019">
    <property type="entry name" value="Glutathione_Transferase_(cytos"/>
    <property type="match status" value="1"/>
</dbReference>
<dbReference type="Gene3D" id="1.20.1050.10">
    <property type="match status" value="1"/>
</dbReference>
<dbReference type="InterPro" id="IPR004045">
    <property type="entry name" value="Glutathione_S-Trfase_N"/>
</dbReference>
<dbReference type="Pfam" id="PF00043">
    <property type="entry name" value="GST_C"/>
    <property type="match status" value="1"/>
</dbReference>
<name>A0A1W6CVZ5_9RHOB</name>
<dbReference type="STRING" id="1945662.B0A89_04755"/>
<accession>A0A1W6CVZ5</accession>
<dbReference type="InterPro" id="IPR010987">
    <property type="entry name" value="Glutathione-S-Trfase_C-like"/>
</dbReference>
<feature type="domain" description="GST N-terminal" evidence="1">
    <location>
        <begin position="19"/>
        <end position="107"/>
    </location>
</feature>
<dbReference type="InterPro" id="IPR036249">
    <property type="entry name" value="Thioredoxin-like_sf"/>
</dbReference>
<sequence length="234" mass="26149">MIVDPDEFPIMRRWPPRRPQAIQLYTLNTPNGAKASIMLEECGLDYDAHRIDIGEAADQLTPEFMSLNPNHKIPAIIDPDGPGGRPMGLWESGAILLYLAGKTSRFLPADGAARWQTVQWLMFQMGGVGPMMGQLGFFHAYKGREIEDKRPRDRYAAETRRLLGVLDRQLAGREWITGDYSIADIATAPWVNNLLTKYDAGALVRFDEFGAVSAWLDRFMARPAVQRGMQVGAA</sequence>
<dbReference type="OrthoDB" id="9803562at2"/>
<keyword evidence="4" id="KW-1185">Reference proteome</keyword>
<dbReference type="SFLD" id="SFLDG00358">
    <property type="entry name" value="Main_(cytGST)"/>
    <property type="match status" value="1"/>
</dbReference>
<dbReference type="Gene3D" id="3.40.30.10">
    <property type="entry name" value="Glutaredoxin"/>
    <property type="match status" value="1"/>
</dbReference>
<dbReference type="PROSITE" id="PS50405">
    <property type="entry name" value="GST_CTER"/>
    <property type="match status" value="1"/>
</dbReference>
<dbReference type="PANTHER" id="PTHR44051:SF19">
    <property type="entry name" value="DISULFIDE-BOND OXIDOREDUCTASE YFCG"/>
    <property type="match status" value="1"/>
</dbReference>
<organism evidence="3 4">
    <name type="scientific">Paracoccus contaminans</name>
    <dbReference type="NCBI Taxonomy" id="1945662"/>
    <lineage>
        <taxon>Bacteria</taxon>
        <taxon>Pseudomonadati</taxon>
        <taxon>Pseudomonadota</taxon>
        <taxon>Alphaproteobacteria</taxon>
        <taxon>Rhodobacterales</taxon>
        <taxon>Paracoccaceae</taxon>
        <taxon>Paracoccus</taxon>
    </lineage>
</organism>
<feature type="domain" description="GST C-terminal" evidence="2">
    <location>
        <begin position="110"/>
        <end position="234"/>
    </location>
</feature>
<dbReference type="CDD" id="cd03178">
    <property type="entry name" value="GST_C_Ure2p_like"/>
    <property type="match status" value="1"/>
</dbReference>
<dbReference type="Proteomes" id="UP000193017">
    <property type="component" value="Chromosome"/>
</dbReference>
<dbReference type="Pfam" id="PF13409">
    <property type="entry name" value="GST_N_2"/>
    <property type="match status" value="1"/>
</dbReference>
<reference evidence="3 4" key="1">
    <citation type="submission" date="2017-03" db="EMBL/GenBank/DDBJ databases">
        <title>Genome sequence of Paracoccus contaminans isolated from a water microcosm.</title>
        <authorList>
            <person name="Aurass P."/>
            <person name="Karste S."/>
            <person name="Trost E."/>
            <person name="Glaeser S.P."/>
            <person name="Kaempfer P."/>
            <person name="Flieger A."/>
        </authorList>
    </citation>
    <scope>NUCLEOTIDE SEQUENCE [LARGE SCALE GENOMIC DNA]</scope>
    <source>
        <strain evidence="4">RKI 16-01929T\LMG 29738T\CCM 8701T\CIP 111112T</strain>
    </source>
</reference>
<gene>
    <name evidence="3" type="ORF">B0A89_04755</name>
</gene>
<evidence type="ECO:0000259" key="1">
    <source>
        <dbReference type="PROSITE" id="PS50404"/>
    </source>
</evidence>
<proteinExistence type="predicted"/>
<protein>
    <submittedName>
        <fullName evidence="3">Glutathione S-transferase</fullName>
    </submittedName>
</protein>
<dbReference type="CDD" id="cd03048">
    <property type="entry name" value="GST_N_Ure2p_like"/>
    <property type="match status" value="1"/>
</dbReference>
<dbReference type="SFLD" id="SFLDG01151">
    <property type="entry name" value="Main.2:_Nu-like"/>
    <property type="match status" value="1"/>
</dbReference>
<evidence type="ECO:0000313" key="3">
    <source>
        <dbReference type="EMBL" id="ARJ69042.1"/>
    </source>
</evidence>
<dbReference type="InterPro" id="IPR036282">
    <property type="entry name" value="Glutathione-S-Trfase_C_sf"/>
</dbReference>
<dbReference type="SUPFAM" id="SSF52833">
    <property type="entry name" value="Thioredoxin-like"/>
    <property type="match status" value="1"/>
</dbReference>
<dbReference type="AlphaFoldDB" id="A0A1W6CVZ5"/>
<dbReference type="SUPFAM" id="SSF47616">
    <property type="entry name" value="GST C-terminal domain-like"/>
    <property type="match status" value="1"/>
</dbReference>
<dbReference type="InterPro" id="IPR004046">
    <property type="entry name" value="GST_C"/>
</dbReference>
<evidence type="ECO:0000259" key="2">
    <source>
        <dbReference type="PROSITE" id="PS50405"/>
    </source>
</evidence>
<dbReference type="InterPro" id="IPR040079">
    <property type="entry name" value="Glutathione_S-Trfase"/>
</dbReference>
<keyword evidence="3" id="KW-0808">Transferase</keyword>